<keyword evidence="1" id="KW-0732">Signal</keyword>
<reference evidence="3" key="3">
    <citation type="submission" date="2023-01" db="EMBL/GenBank/DDBJ databases">
        <title>Human gut microbiome strain richness.</title>
        <authorList>
            <person name="Chen-Liaw A."/>
        </authorList>
    </citation>
    <scope>NUCLEOTIDE SEQUENCE</scope>
    <source>
        <strain evidence="3">RTP21484st1_B7_RTP21484_190118</strain>
    </source>
</reference>
<evidence type="ECO:0000313" key="2">
    <source>
        <dbReference type="EMBL" id="MCG4960266.1"/>
    </source>
</evidence>
<sequence>MKITILFLALIALGFSVKAQRMALADNKTHGTTAASASTPIPAKTPQFVFTNYGIDLNHADLKEYPQHFLGDRIARKLYATQKVYVRRHTATVGFTDNTMEIYKPAIYNSVMKLDSYFKKAVRRQEINEQTATAELSKCLDAAFVAYYEEETGELEKALKKAKSPEEILTVFNSILIKE</sequence>
<evidence type="ECO:0000313" key="5">
    <source>
        <dbReference type="EMBL" id="RGY09431.1"/>
    </source>
</evidence>
<evidence type="ECO:0000313" key="7">
    <source>
        <dbReference type="Proteomes" id="UP000284434"/>
    </source>
</evidence>
<evidence type="ECO:0000313" key="6">
    <source>
        <dbReference type="Proteomes" id="UP000284243"/>
    </source>
</evidence>
<comment type="caution">
    <text evidence="4">The sequence shown here is derived from an EMBL/GenBank/DDBJ whole genome shotgun (WGS) entry which is preliminary data.</text>
</comment>
<evidence type="ECO:0000313" key="4">
    <source>
        <dbReference type="EMBL" id="RGU56985.1"/>
    </source>
</evidence>
<dbReference type="EMBL" id="JAKNDN010000018">
    <property type="protein sequence ID" value="MCG4960266.1"/>
    <property type="molecule type" value="Genomic_DNA"/>
</dbReference>
<dbReference type="Proteomes" id="UP001212263">
    <property type="component" value="Unassembled WGS sequence"/>
</dbReference>
<dbReference type="Proteomes" id="UP000284243">
    <property type="component" value="Unassembled WGS sequence"/>
</dbReference>
<organism evidence="4 6">
    <name type="scientific">Odoribacter splanchnicus</name>
    <dbReference type="NCBI Taxonomy" id="28118"/>
    <lineage>
        <taxon>Bacteria</taxon>
        <taxon>Pseudomonadati</taxon>
        <taxon>Bacteroidota</taxon>
        <taxon>Bacteroidia</taxon>
        <taxon>Bacteroidales</taxon>
        <taxon>Odoribacteraceae</taxon>
        <taxon>Odoribacter</taxon>
    </lineage>
</organism>
<proteinExistence type="predicted"/>
<accession>A0A412TT14</accession>
<dbReference type="GeneID" id="61276381"/>
<reference evidence="2" key="2">
    <citation type="submission" date="2022-01" db="EMBL/GenBank/DDBJ databases">
        <title>Collection of gut derived symbiotic bacterial strains cultured from healthy donors.</title>
        <authorList>
            <person name="Lin H."/>
            <person name="Kohout C."/>
            <person name="Waligurski E."/>
            <person name="Pamer E.G."/>
        </authorList>
    </citation>
    <scope>NUCLEOTIDE SEQUENCE</scope>
    <source>
        <strain evidence="2">DFI.1.149</strain>
    </source>
</reference>
<dbReference type="EMBL" id="QRYC01000007">
    <property type="protein sequence ID" value="RGU56985.1"/>
    <property type="molecule type" value="Genomic_DNA"/>
</dbReference>
<dbReference type="Proteomes" id="UP001199750">
    <property type="component" value="Unassembled WGS sequence"/>
</dbReference>
<name>A0A412TT14_9BACT</name>
<feature type="signal peptide" evidence="1">
    <location>
        <begin position="1"/>
        <end position="19"/>
    </location>
</feature>
<dbReference type="EMBL" id="QSCO01000002">
    <property type="protein sequence ID" value="RGY09431.1"/>
    <property type="molecule type" value="Genomic_DNA"/>
</dbReference>
<dbReference type="AlphaFoldDB" id="A0A412TT14"/>
<evidence type="ECO:0000256" key="1">
    <source>
        <dbReference type="SAM" id="SignalP"/>
    </source>
</evidence>
<gene>
    <name evidence="4" type="ORF">DWW57_07270</name>
    <name evidence="5" type="ORF">DXA53_01215</name>
    <name evidence="2" type="ORF">L0P03_10455</name>
    <name evidence="3" type="ORF">PN645_01820</name>
</gene>
<feature type="chain" id="PRO_5042713401" description="DUF4294 domain-containing protein" evidence="1">
    <location>
        <begin position="20"/>
        <end position="179"/>
    </location>
</feature>
<evidence type="ECO:0000313" key="3">
    <source>
        <dbReference type="EMBL" id="MDB9221740.1"/>
    </source>
</evidence>
<protein>
    <recommendedName>
        <fullName evidence="8">DUF4294 domain-containing protein</fullName>
    </recommendedName>
</protein>
<dbReference type="Proteomes" id="UP000284434">
    <property type="component" value="Unassembled WGS sequence"/>
</dbReference>
<evidence type="ECO:0008006" key="8">
    <source>
        <dbReference type="Google" id="ProtNLM"/>
    </source>
</evidence>
<dbReference type="RefSeq" id="WP_013613309.1">
    <property type="nucleotide sequence ID" value="NZ_JABWDG010000012.1"/>
</dbReference>
<dbReference type="EMBL" id="JAQMRD010000002">
    <property type="protein sequence ID" value="MDB9221740.1"/>
    <property type="molecule type" value="Genomic_DNA"/>
</dbReference>
<reference evidence="6 7" key="1">
    <citation type="submission" date="2018-08" db="EMBL/GenBank/DDBJ databases">
        <title>A genome reference for cultivated species of the human gut microbiota.</title>
        <authorList>
            <person name="Zou Y."/>
            <person name="Xue W."/>
            <person name="Luo G."/>
        </authorList>
    </citation>
    <scope>NUCLEOTIDE SEQUENCE [LARGE SCALE GENOMIC DNA]</scope>
    <source>
        <strain evidence="4 6">AF16-14</strain>
        <strain evidence="5 7">OF03-11</strain>
    </source>
</reference>